<dbReference type="AlphaFoldDB" id="A0A9D2SWT1"/>
<sequence length="201" mass="23020">MKKNIITISRQFGSGGRSIGKMLSEKLEIPFYDKELIELASKESGIDERIFKSEGEETGRFYQVLGAIGFALGSPAGGIYEYSINDELFLAQSSIIEQVAEKGPCILIGRCADYVLEDRQDVLNVYICADMESRLERVKDEYHVEDADEAMLKKVDKRRSNYYQYYTDRIWGRAENYDLCINTGKFAPEEVVDMIIRAYQK</sequence>
<proteinExistence type="predicted"/>
<dbReference type="Pfam" id="PF13189">
    <property type="entry name" value="Cytidylate_kin2"/>
    <property type="match status" value="1"/>
</dbReference>
<dbReference type="Gene3D" id="3.40.50.300">
    <property type="entry name" value="P-loop containing nucleotide triphosphate hydrolases"/>
    <property type="match status" value="1"/>
</dbReference>
<reference evidence="1" key="1">
    <citation type="journal article" date="2021" name="PeerJ">
        <title>Extensive microbial diversity within the chicken gut microbiome revealed by metagenomics and culture.</title>
        <authorList>
            <person name="Gilroy R."/>
            <person name="Ravi A."/>
            <person name="Getino M."/>
            <person name="Pursley I."/>
            <person name="Horton D.L."/>
            <person name="Alikhan N.F."/>
            <person name="Baker D."/>
            <person name="Gharbi K."/>
            <person name="Hall N."/>
            <person name="Watson M."/>
            <person name="Adriaenssens E.M."/>
            <person name="Foster-Nyarko E."/>
            <person name="Jarju S."/>
            <person name="Secka A."/>
            <person name="Antonio M."/>
            <person name="Oren A."/>
            <person name="Chaudhuri R.R."/>
            <person name="La Ragione R."/>
            <person name="Hildebrand F."/>
            <person name="Pallen M.J."/>
        </authorList>
    </citation>
    <scope>NUCLEOTIDE SEQUENCE</scope>
    <source>
        <strain evidence="1">CHK187-11901</strain>
    </source>
</reference>
<keyword evidence="1" id="KW-0418">Kinase</keyword>
<name>A0A9D2SWT1_9FIRM</name>
<reference evidence="1" key="2">
    <citation type="submission" date="2021-04" db="EMBL/GenBank/DDBJ databases">
        <authorList>
            <person name="Gilroy R."/>
        </authorList>
    </citation>
    <scope>NUCLEOTIDE SEQUENCE</scope>
    <source>
        <strain evidence="1">CHK187-11901</strain>
    </source>
</reference>
<keyword evidence="1" id="KW-0808">Transferase</keyword>
<evidence type="ECO:0000313" key="1">
    <source>
        <dbReference type="EMBL" id="HJC36750.1"/>
    </source>
</evidence>
<dbReference type="Proteomes" id="UP000823896">
    <property type="component" value="Unassembled WGS sequence"/>
</dbReference>
<dbReference type="GO" id="GO:0016301">
    <property type="term" value="F:kinase activity"/>
    <property type="evidence" value="ECO:0007669"/>
    <property type="project" value="UniProtKB-KW"/>
</dbReference>
<gene>
    <name evidence="1" type="ORF">H9702_06430</name>
</gene>
<evidence type="ECO:0000313" key="2">
    <source>
        <dbReference type="Proteomes" id="UP000823896"/>
    </source>
</evidence>
<protein>
    <submittedName>
        <fullName evidence="1">Cytidylate kinase-like family protein</fullName>
    </submittedName>
</protein>
<dbReference type="SUPFAM" id="SSF52540">
    <property type="entry name" value="P-loop containing nucleoside triphosphate hydrolases"/>
    <property type="match status" value="1"/>
</dbReference>
<accession>A0A9D2SWT1</accession>
<organism evidence="1 2">
    <name type="scientific">Candidatus Merdibacter merdavium</name>
    <dbReference type="NCBI Taxonomy" id="2838692"/>
    <lineage>
        <taxon>Bacteria</taxon>
        <taxon>Bacillati</taxon>
        <taxon>Bacillota</taxon>
        <taxon>Erysipelotrichia</taxon>
        <taxon>Erysipelotrichales</taxon>
        <taxon>Erysipelotrichaceae</taxon>
        <taxon>Merdibacter</taxon>
    </lineage>
</organism>
<comment type="caution">
    <text evidence="1">The sequence shown here is derived from an EMBL/GenBank/DDBJ whole genome shotgun (WGS) entry which is preliminary data.</text>
</comment>
<dbReference type="EMBL" id="DWWM01000042">
    <property type="protein sequence ID" value="HJC36750.1"/>
    <property type="molecule type" value="Genomic_DNA"/>
</dbReference>
<dbReference type="InterPro" id="IPR027417">
    <property type="entry name" value="P-loop_NTPase"/>
</dbReference>